<comment type="subcellular location">
    <subcellularLocation>
        <location evidence="1">Membrane</location>
        <topology evidence="1">Multi-pass membrane protein</topology>
    </subcellularLocation>
</comment>
<evidence type="ECO:0000313" key="8">
    <source>
        <dbReference type="Proteomes" id="UP000005835"/>
    </source>
</evidence>
<dbReference type="EMBL" id="ADMG01000016">
    <property type="protein sequence ID" value="EKB31888.1"/>
    <property type="molecule type" value="Genomic_DNA"/>
</dbReference>
<evidence type="ECO:0000256" key="5">
    <source>
        <dbReference type="ARBA" id="ARBA00023136"/>
    </source>
</evidence>
<protein>
    <submittedName>
        <fullName evidence="7">YjbE family integral membrane protein</fullName>
    </submittedName>
</protein>
<comment type="caution">
    <text evidence="7">The sequence shown here is derived from an EMBL/GenBank/DDBJ whole genome shotgun (WGS) entry which is preliminary data.</text>
</comment>
<accession>K1JZ77</accession>
<keyword evidence="3 6" id="KW-0812">Transmembrane</keyword>
<dbReference type="eggNOG" id="COG0861">
    <property type="taxonomic scope" value="Bacteria"/>
</dbReference>
<dbReference type="InterPro" id="IPR022301">
    <property type="entry name" value="Integral_membrane_YjbE"/>
</dbReference>
<organism evidence="7 8">
    <name type="scientific">Sutterella wadsworthensis 2_1_59BFAA</name>
    <dbReference type="NCBI Taxonomy" id="742823"/>
    <lineage>
        <taxon>Bacteria</taxon>
        <taxon>Pseudomonadati</taxon>
        <taxon>Pseudomonadota</taxon>
        <taxon>Betaproteobacteria</taxon>
        <taxon>Burkholderiales</taxon>
        <taxon>Sutterellaceae</taxon>
        <taxon>Sutterella</taxon>
    </lineage>
</organism>
<dbReference type="PANTHER" id="PTHR30238:SF4">
    <property type="entry name" value="SLL1022 PROTEIN"/>
    <property type="match status" value="1"/>
</dbReference>
<evidence type="ECO:0000256" key="4">
    <source>
        <dbReference type="ARBA" id="ARBA00022989"/>
    </source>
</evidence>
<dbReference type="Proteomes" id="UP000005835">
    <property type="component" value="Unassembled WGS sequence"/>
</dbReference>
<dbReference type="HOGENOM" id="CLU_070543_0_0_4"/>
<evidence type="ECO:0000256" key="2">
    <source>
        <dbReference type="ARBA" id="ARBA00007511"/>
    </source>
</evidence>
<feature type="transmembrane region" description="Helical" evidence="6">
    <location>
        <begin position="208"/>
        <end position="228"/>
    </location>
</feature>
<dbReference type="NCBIfam" id="TIGR03717">
    <property type="entry name" value="R_switched_YjbE"/>
    <property type="match status" value="1"/>
</dbReference>
<reference evidence="7 8" key="1">
    <citation type="submission" date="2012-05" db="EMBL/GenBank/DDBJ databases">
        <title>The Genome Sequence of Sutterella wadsworthensis 2_1_59BFAA.</title>
        <authorList>
            <consortium name="The Broad Institute Genome Sequencing Platform"/>
            <person name="Earl A."/>
            <person name="Ward D."/>
            <person name="Feldgarden M."/>
            <person name="Gevers D."/>
            <person name="Daigneault M."/>
            <person name="Strauss J."/>
            <person name="Allen-Vercoe E."/>
            <person name="Walker B."/>
            <person name="Young S.K."/>
            <person name="Zeng Q."/>
            <person name="Gargeya S."/>
            <person name="Fitzgerald M."/>
            <person name="Haas B."/>
            <person name="Abouelleil A."/>
            <person name="Alvarado L."/>
            <person name="Arachchi H.M."/>
            <person name="Berlin A.M."/>
            <person name="Chapman S.B."/>
            <person name="Goldberg J."/>
            <person name="Griggs A."/>
            <person name="Gujja S."/>
            <person name="Hansen M."/>
            <person name="Howarth C."/>
            <person name="Imamovic A."/>
            <person name="Larimer J."/>
            <person name="McCowen C."/>
            <person name="Montmayeur A."/>
            <person name="Murphy C."/>
            <person name="Neiman D."/>
            <person name="Pearson M."/>
            <person name="Priest M."/>
            <person name="Roberts A."/>
            <person name="Saif S."/>
            <person name="Shea T."/>
            <person name="Sisk P."/>
            <person name="Sykes S."/>
            <person name="Wortman J."/>
            <person name="Nusbaum C."/>
            <person name="Birren B."/>
        </authorList>
    </citation>
    <scope>NUCLEOTIDE SEQUENCE [LARGE SCALE GENOMIC DNA]</scope>
    <source>
        <strain evidence="7 8">2_1_59BFAA</strain>
    </source>
</reference>
<proteinExistence type="inferred from homology"/>
<feature type="transmembrane region" description="Helical" evidence="6">
    <location>
        <begin position="12"/>
        <end position="38"/>
    </location>
</feature>
<name>K1JZ77_9BURK</name>
<dbReference type="Pfam" id="PF03741">
    <property type="entry name" value="TerC"/>
    <property type="match status" value="1"/>
</dbReference>
<feature type="transmembrane region" description="Helical" evidence="6">
    <location>
        <begin position="174"/>
        <end position="196"/>
    </location>
</feature>
<keyword evidence="8" id="KW-1185">Reference proteome</keyword>
<keyword evidence="4 6" id="KW-1133">Transmembrane helix</keyword>
<evidence type="ECO:0000313" key="7">
    <source>
        <dbReference type="EMBL" id="EKB31888.1"/>
    </source>
</evidence>
<evidence type="ECO:0000256" key="3">
    <source>
        <dbReference type="ARBA" id="ARBA00022692"/>
    </source>
</evidence>
<dbReference type="RefSeq" id="WP_005433750.1">
    <property type="nucleotide sequence ID" value="NZ_JH815514.1"/>
</dbReference>
<keyword evidence="5 6" id="KW-0472">Membrane</keyword>
<sequence>MEYLFDLLANLHWAAVGQIIMIDILLGGDNAVVIAMACRNLPESQRNKGIFWGTAGAIALRVVLITCAVMLLDLPFLKVAGGALLVWIGAKLLLPEDGDHEKVEGSSKLIGAIKTIIVADFVMSFDNVIAIAGAAQQAHETHQTLLIIFGLLVSVPFIVFGSQIILKLIDRFPAIIYFGAGLLGWIAGGMIASDVFVTTRWPEQAFMMHYPLSVGCAALVILIGHFLGKAKMKKLLAKEMEKDRS</sequence>
<comment type="similarity">
    <text evidence="2">Belongs to the TerC family.</text>
</comment>
<feature type="transmembrane region" description="Helical" evidence="6">
    <location>
        <begin position="141"/>
        <end position="162"/>
    </location>
</feature>
<evidence type="ECO:0000256" key="1">
    <source>
        <dbReference type="ARBA" id="ARBA00004141"/>
    </source>
</evidence>
<gene>
    <name evidence="7" type="ORF">HMPREF9465_00465</name>
</gene>
<feature type="transmembrane region" description="Helical" evidence="6">
    <location>
        <begin position="50"/>
        <end position="71"/>
    </location>
</feature>
<dbReference type="GO" id="GO:0016020">
    <property type="term" value="C:membrane"/>
    <property type="evidence" value="ECO:0007669"/>
    <property type="project" value="UniProtKB-SubCell"/>
</dbReference>
<dbReference type="AlphaFoldDB" id="K1JZ77"/>
<dbReference type="PANTHER" id="PTHR30238">
    <property type="entry name" value="MEMBRANE BOUND PREDICTED REDOX MODULATOR"/>
    <property type="match status" value="1"/>
</dbReference>
<dbReference type="PATRIC" id="fig|742823.3.peg.461"/>
<dbReference type="InterPro" id="IPR005496">
    <property type="entry name" value="Integral_membrane_TerC"/>
</dbReference>
<dbReference type="OrthoDB" id="5295733at2"/>
<evidence type="ECO:0000256" key="6">
    <source>
        <dbReference type="SAM" id="Phobius"/>
    </source>
</evidence>